<reference evidence="4" key="2">
    <citation type="submission" date="2020-09" db="EMBL/GenBank/DDBJ databases">
        <authorList>
            <person name="Sun Q."/>
            <person name="Zhou Y."/>
        </authorList>
    </citation>
    <scope>NUCLEOTIDE SEQUENCE</scope>
    <source>
        <strain evidence="4">CGMCC 4.7201</strain>
    </source>
</reference>
<reference evidence="4" key="1">
    <citation type="journal article" date="2014" name="Int. J. Syst. Evol. Microbiol.">
        <title>Complete genome sequence of Corynebacterium casei LMG S-19264T (=DSM 44701T), isolated from a smear-ripened cheese.</title>
        <authorList>
            <consortium name="US DOE Joint Genome Institute (JGI-PGF)"/>
            <person name="Walter F."/>
            <person name="Albersmeier A."/>
            <person name="Kalinowski J."/>
            <person name="Ruckert C."/>
        </authorList>
    </citation>
    <scope>NUCLEOTIDE SEQUENCE</scope>
    <source>
        <strain evidence="4">CGMCC 4.7201</strain>
    </source>
</reference>
<keyword evidence="5" id="KW-1185">Reference proteome</keyword>
<dbReference type="InterPro" id="IPR003594">
    <property type="entry name" value="HATPase_dom"/>
</dbReference>
<keyword evidence="1" id="KW-0418">Kinase</keyword>
<feature type="domain" description="Histidine kinase/HSP90-like ATPase" evidence="3">
    <location>
        <begin position="23"/>
        <end position="126"/>
    </location>
</feature>
<gene>
    <name evidence="4" type="ORF">GCM10012280_59650</name>
</gene>
<evidence type="ECO:0000256" key="2">
    <source>
        <dbReference type="SAM" id="MobiDB-lite"/>
    </source>
</evidence>
<evidence type="ECO:0000256" key="1">
    <source>
        <dbReference type="ARBA" id="ARBA00022527"/>
    </source>
</evidence>
<sequence>MTETPSTAWCYALRIAPQPWMVSLVRNSLKTALFQQHQPELVDTACLLASELATNSIVHSGLPVTVHMEWEDGRLRVGVHDDSPELPQQRTPEPGDEGGRGLLLVEACASAWGVRTCPTGPGKDVWFELSPRSWER</sequence>
<proteinExistence type="predicted"/>
<comment type="caution">
    <text evidence="4">The sequence shown here is derived from an EMBL/GenBank/DDBJ whole genome shotgun (WGS) entry which is preliminary data.</text>
</comment>
<evidence type="ECO:0000259" key="3">
    <source>
        <dbReference type="Pfam" id="PF13581"/>
    </source>
</evidence>
<dbReference type="PANTHER" id="PTHR35526:SF3">
    <property type="entry name" value="ANTI-SIGMA-F FACTOR RSBW"/>
    <property type="match status" value="1"/>
</dbReference>
<dbReference type="InterPro" id="IPR050267">
    <property type="entry name" value="Anti-sigma-factor_SerPK"/>
</dbReference>
<dbReference type="InterPro" id="IPR036890">
    <property type="entry name" value="HATPase_C_sf"/>
</dbReference>
<dbReference type="AlphaFoldDB" id="A0A917ZWY2"/>
<dbReference type="Proteomes" id="UP000641932">
    <property type="component" value="Unassembled WGS sequence"/>
</dbReference>
<dbReference type="Pfam" id="PF13581">
    <property type="entry name" value="HATPase_c_2"/>
    <property type="match status" value="1"/>
</dbReference>
<dbReference type="RefSeq" id="WP_189134939.1">
    <property type="nucleotide sequence ID" value="NZ_BMMS01000034.1"/>
</dbReference>
<dbReference type="PANTHER" id="PTHR35526">
    <property type="entry name" value="ANTI-SIGMA-F FACTOR RSBW-RELATED"/>
    <property type="match status" value="1"/>
</dbReference>
<name>A0A917ZWY2_9ACTN</name>
<keyword evidence="1" id="KW-0723">Serine/threonine-protein kinase</keyword>
<keyword evidence="1" id="KW-0808">Transferase</keyword>
<dbReference type="EMBL" id="BMMS01000034">
    <property type="protein sequence ID" value="GGO97561.1"/>
    <property type="molecule type" value="Genomic_DNA"/>
</dbReference>
<dbReference type="SUPFAM" id="SSF55874">
    <property type="entry name" value="ATPase domain of HSP90 chaperone/DNA topoisomerase II/histidine kinase"/>
    <property type="match status" value="1"/>
</dbReference>
<dbReference type="Gene3D" id="3.30.565.10">
    <property type="entry name" value="Histidine kinase-like ATPase, C-terminal domain"/>
    <property type="match status" value="1"/>
</dbReference>
<evidence type="ECO:0000313" key="5">
    <source>
        <dbReference type="Proteomes" id="UP000641932"/>
    </source>
</evidence>
<organism evidence="4 5">
    <name type="scientific">Wenjunlia tyrosinilytica</name>
    <dbReference type="NCBI Taxonomy" id="1544741"/>
    <lineage>
        <taxon>Bacteria</taxon>
        <taxon>Bacillati</taxon>
        <taxon>Actinomycetota</taxon>
        <taxon>Actinomycetes</taxon>
        <taxon>Kitasatosporales</taxon>
        <taxon>Streptomycetaceae</taxon>
        <taxon>Wenjunlia</taxon>
    </lineage>
</organism>
<dbReference type="CDD" id="cd16936">
    <property type="entry name" value="HATPase_RsbW-like"/>
    <property type="match status" value="1"/>
</dbReference>
<accession>A0A917ZWY2</accession>
<dbReference type="GO" id="GO:0004674">
    <property type="term" value="F:protein serine/threonine kinase activity"/>
    <property type="evidence" value="ECO:0007669"/>
    <property type="project" value="UniProtKB-KW"/>
</dbReference>
<feature type="region of interest" description="Disordered" evidence="2">
    <location>
        <begin position="78"/>
        <end position="100"/>
    </location>
</feature>
<protein>
    <recommendedName>
        <fullName evidence="3">Histidine kinase/HSP90-like ATPase domain-containing protein</fullName>
    </recommendedName>
</protein>
<evidence type="ECO:0000313" key="4">
    <source>
        <dbReference type="EMBL" id="GGO97561.1"/>
    </source>
</evidence>